<evidence type="ECO:0000256" key="6">
    <source>
        <dbReference type="ARBA" id="ARBA00022679"/>
    </source>
</evidence>
<name>A0A5M6HTR0_9HYPH</name>
<comment type="function">
    <text evidence="12">Putative oxygen sensor; modulates the activity of FixJ, a transcriptional activator of nitrogen fixation fixK gene. FixL probably acts as a kinase that phosphorylates FixJ.</text>
</comment>
<dbReference type="InterPro" id="IPR000700">
    <property type="entry name" value="PAS-assoc_C"/>
</dbReference>
<proteinExistence type="predicted"/>
<dbReference type="SUPFAM" id="SSF55874">
    <property type="entry name" value="ATPase domain of HSP90 chaperone/DNA topoisomerase II/histidine kinase"/>
    <property type="match status" value="1"/>
</dbReference>
<dbReference type="AlphaFoldDB" id="A0A5M6HTR0"/>
<dbReference type="Pfam" id="PF02518">
    <property type="entry name" value="HATPase_c"/>
    <property type="match status" value="1"/>
</dbReference>
<evidence type="ECO:0000256" key="5">
    <source>
        <dbReference type="ARBA" id="ARBA00022617"/>
    </source>
</evidence>
<dbReference type="InterPro" id="IPR035965">
    <property type="entry name" value="PAS-like_dom_sf"/>
</dbReference>
<dbReference type="InterPro" id="IPR005467">
    <property type="entry name" value="His_kinase_dom"/>
</dbReference>
<keyword evidence="11" id="KW-0902">Two-component regulatory system</keyword>
<evidence type="ECO:0000259" key="14">
    <source>
        <dbReference type="PROSITE" id="PS50109"/>
    </source>
</evidence>
<reference evidence="17 18" key="1">
    <citation type="submission" date="2019-09" db="EMBL/GenBank/DDBJ databases">
        <title>Draft Whole-Genome sequence of Blastochloris sulfoviridis DSM 729.</title>
        <authorList>
            <person name="Meyer T.E."/>
            <person name="Kyndt J.A."/>
        </authorList>
    </citation>
    <scope>NUCLEOTIDE SEQUENCE [LARGE SCALE GENOMIC DNA]</scope>
    <source>
        <strain evidence="17 18">DSM 729</strain>
    </source>
</reference>
<dbReference type="PROSITE" id="PS50112">
    <property type="entry name" value="PAS"/>
    <property type="match status" value="1"/>
</dbReference>
<dbReference type="Gene3D" id="3.30.565.10">
    <property type="entry name" value="Histidine kinase-like ATPase, C-terminal domain"/>
    <property type="match status" value="1"/>
</dbReference>
<keyword evidence="18" id="KW-1185">Reference proteome</keyword>
<dbReference type="InterPro" id="IPR036097">
    <property type="entry name" value="HisK_dim/P_sf"/>
</dbReference>
<feature type="domain" description="PAS" evidence="15">
    <location>
        <begin position="58"/>
        <end position="112"/>
    </location>
</feature>
<sequence length="426" mass="47217">MGARRHRLRRRRSAPYRRRRALRHAKDLQTAPGQAKVGLSLTLGVSLIHDFHTLRTVSDARLDSVLDTAVDGIIVTDERGRVLMFNQACERLFGWSEDEILGRNITLLMPHSCAADHDGYISTYMATGVRKIIGIGREVLGQHREGTVFPIELSVGEANTPDGRQFIGILRDLRPRKEAEQRLNQLQTDLLHMARVSAMDEMGAALAHELNQPLTAVMLYLQAIARANAREARQGGGFSENTKLILDKAVREAERAGNIIQRMRQFVEKREPERRLLELNPLVDDAVELTMLGHRRGTRILRQLADDLPQVRVDPVQIQQIVVNLVRNALEVVKGVEAPEVRVVTRAIDGMVEMAVQDNGPGILPEAMENLFRAFATSKRTGLGLGLAISRTIAQNHSGDLVVDPGGSGRGACFILQLPAAKPETL</sequence>
<dbReference type="SMART" id="SM00388">
    <property type="entry name" value="HisKA"/>
    <property type="match status" value="1"/>
</dbReference>
<dbReference type="GO" id="GO:0006355">
    <property type="term" value="P:regulation of DNA-templated transcription"/>
    <property type="evidence" value="ECO:0007669"/>
    <property type="project" value="InterPro"/>
</dbReference>
<comment type="cofactor">
    <cofactor evidence="2">
        <name>heme</name>
        <dbReference type="ChEBI" id="CHEBI:30413"/>
    </cofactor>
</comment>
<dbReference type="CDD" id="cd00082">
    <property type="entry name" value="HisKA"/>
    <property type="match status" value="1"/>
</dbReference>
<evidence type="ECO:0000256" key="13">
    <source>
        <dbReference type="ARBA" id="ARBA00070616"/>
    </source>
</evidence>
<dbReference type="InterPro" id="IPR013767">
    <property type="entry name" value="PAS_fold"/>
</dbReference>
<keyword evidence="6" id="KW-0808">Transferase</keyword>
<dbReference type="OrthoDB" id="9789238at2"/>
<keyword evidence="7" id="KW-0547">Nucleotide-binding</keyword>
<comment type="catalytic activity">
    <reaction evidence="1">
        <text>ATP + protein L-histidine = ADP + protein N-phospho-L-histidine.</text>
        <dbReference type="EC" id="2.7.13.3"/>
    </reaction>
</comment>
<dbReference type="Pfam" id="PF00512">
    <property type="entry name" value="HisKA"/>
    <property type="match status" value="1"/>
</dbReference>
<evidence type="ECO:0000256" key="11">
    <source>
        <dbReference type="ARBA" id="ARBA00023012"/>
    </source>
</evidence>
<evidence type="ECO:0000256" key="12">
    <source>
        <dbReference type="ARBA" id="ARBA00059827"/>
    </source>
</evidence>
<evidence type="ECO:0000256" key="10">
    <source>
        <dbReference type="ARBA" id="ARBA00023004"/>
    </source>
</evidence>
<keyword evidence="5" id="KW-0479">Metal-binding</keyword>
<dbReference type="InterPro" id="IPR000014">
    <property type="entry name" value="PAS"/>
</dbReference>
<evidence type="ECO:0000256" key="3">
    <source>
        <dbReference type="ARBA" id="ARBA00012438"/>
    </source>
</evidence>
<dbReference type="GO" id="GO:0005524">
    <property type="term" value="F:ATP binding"/>
    <property type="evidence" value="ECO:0007669"/>
    <property type="project" value="UniProtKB-KW"/>
</dbReference>
<feature type="domain" description="Histidine kinase" evidence="14">
    <location>
        <begin position="205"/>
        <end position="422"/>
    </location>
</feature>
<dbReference type="FunFam" id="3.30.450.20:FF:000060">
    <property type="entry name" value="Sensor protein FixL"/>
    <property type="match status" value="1"/>
</dbReference>
<dbReference type="InterPro" id="IPR003661">
    <property type="entry name" value="HisK_dim/P_dom"/>
</dbReference>
<dbReference type="Proteomes" id="UP000323886">
    <property type="component" value="Unassembled WGS sequence"/>
</dbReference>
<dbReference type="PROSITE" id="PS50113">
    <property type="entry name" value="PAC"/>
    <property type="match status" value="1"/>
</dbReference>
<dbReference type="EMBL" id="VWPL01000023">
    <property type="protein sequence ID" value="KAA5599256.1"/>
    <property type="molecule type" value="Genomic_DNA"/>
</dbReference>
<evidence type="ECO:0000313" key="18">
    <source>
        <dbReference type="Proteomes" id="UP000323886"/>
    </source>
</evidence>
<dbReference type="SUPFAM" id="SSF55785">
    <property type="entry name" value="PYP-like sensor domain (PAS domain)"/>
    <property type="match status" value="1"/>
</dbReference>
<keyword evidence="5" id="KW-0349">Heme</keyword>
<dbReference type="GO" id="GO:0000155">
    <property type="term" value="F:phosphorelay sensor kinase activity"/>
    <property type="evidence" value="ECO:0007669"/>
    <property type="project" value="InterPro"/>
</dbReference>
<keyword evidence="10" id="KW-0408">Iron</keyword>
<keyword evidence="4" id="KW-0597">Phosphoprotein</keyword>
<dbReference type="Gene3D" id="1.10.287.130">
    <property type="match status" value="1"/>
</dbReference>
<dbReference type="PANTHER" id="PTHR43065">
    <property type="entry name" value="SENSOR HISTIDINE KINASE"/>
    <property type="match status" value="1"/>
</dbReference>
<evidence type="ECO:0000256" key="1">
    <source>
        <dbReference type="ARBA" id="ARBA00000085"/>
    </source>
</evidence>
<evidence type="ECO:0000256" key="9">
    <source>
        <dbReference type="ARBA" id="ARBA00022840"/>
    </source>
</evidence>
<dbReference type="InterPro" id="IPR036890">
    <property type="entry name" value="HATPase_C_sf"/>
</dbReference>
<evidence type="ECO:0000256" key="8">
    <source>
        <dbReference type="ARBA" id="ARBA00022777"/>
    </source>
</evidence>
<gene>
    <name evidence="17" type="ORF">F1193_12505</name>
</gene>
<evidence type="ECO:0000256" key="4">
    <source>
        <dbReference type="ARBA" id="ARBA00022553"/>
    </source>
</evidence>
<keyword evidence="9" id="KW-0067">ATP-binding</keyword>
<feature type="domain" description="PAC" evidence="16">
    <location>
        <begin position="135"/>
        <end position="185"/>
    </location>
</feature>
<dbReference type="Gene3D" id="3.30.450.20">
    <property type="entry name" value="PAS domain"/>
    <property type="match status" value="1"/>
</dbReference>
<dbReference type="PROSITE" id="PS50109">
    <property type="entry name" value="HIS_KIN"/>
    <property type="match status" value="1"/>
</dbReference>
<dbReference type="SMART" id="SM00091">
    <property type="entry name" value="PAS"/>
    <property type="match status" value="1"/>
</dbReference>
<evidence type="ECO:0000259" key="15">
    <source>
        <dbReference type="PROSITE" id="PS50112"/>
    </source>
</evidence>
<dbReference type="SUPFAM" id="SSF47384">
    <property type="entry name" value="Homodimeric domain of signal transducing histidine kinase"/>
    <property type="match status" value="1"/>
</dbReference>
<organism evidence="17 18">
    <name type="scientific">Blastochloris sulfoviridis</name>
    <dbReference type="NCBI Taxonomy" id="50712"/>
    <lineage>
        <taxon>Bacteria</taxon>
        <taxon>Pseudomonadati</taxon>
        <taxon>Pseudomonadota</taxon>
        <taxon>Alphaproteobacteria</taxon>
        <taxon>Hyphomicrobiales</taxon>
        <taxon>Blastochloridaceae</taxon>
        <taxon>Blastochloris</taxon>
    </lineage>
</organism>
<dbReference type="CDD" id="cd00130">
    <property type="entry name" value="PAS"/>
    <property type="match status" value="1"/>
</dbReference>
<evidence type="ECO:0000259" key="16">
    <source>
        <dbReference type="PROSITE" id="PS50113"/>
    </source>
</evidence>
<dbReference type="Pfam" id="PF00989">
    <property type="entry name" value="PAS"/>
    <property type="match status" value="1"/>
</dbReference>
<keyword evidence="8" id="KW-0418">Kinase</keyword>
<comment type="caution">
    <text evidence="17">The sequence shown here is derived from an EMBL/GenBank/DDBJ whole genome shotgun (WGS) entry which is preliminary data.</text>
</comment>
<dbReference type="EC" id="2.7.13.3" evidence="3"/>
<dbReference type="PANTHER" id="PTHR43065:SF10">
    <property type="entry name" value="PEROXIDE STRESS-ACTIVATED HISTIDINE KINASE MAK3"/>
    <property type="match status" value="1"/>
</dbReference>
<dbReference type="InterPro" id="IPR004358">
    <property type="entry name" value="Sig_transdc_His_kin-like_C"/>
</dbReference>
<dbReference type="PRINTS" id="PR00344">
    <property type="entry name" value="BCTRLSENSOR"/>
</dbReference>
<accession>A0A5M6HTR0</accession>
<evidence type="ECO:0000313" key="17">
    <source>
        <dbReference type="EMBL" id="KAA5599256.1"/>
    </source>
</evidence>
<dbReference type="InterPro" id="IPR003594">
    <property type="entry name" value="HATPase_dom"/>
</dbReference>
<dbReference type="Gene3D" id="6.10.250.2580">
    <property type="match status" value="1"/>
</dbReference>
<evidence type="ECO:0000256" key="7">
    <source>
        <dbReference type="ARBA" id="ARBA00022741"/>
    </source>
</evidence>
<dbReference type="SMART" id="SM00387">
    <property type="entry name" value="HATPase_c"/>
    <property type="match status" value="1"/>
</dbReference>
<evidence type="ECO:0000256" key="2">
    <source>
        <dbReference type="ARBA" id="ARBA00001971"/>
    </source>
</evidence>
<dbReference type="NCBIfam" id="TIGR00229">
    <property type="entry name" value="sensory_box"/>
    <property type="match status" value="1"/>
</dbReference>
<protein>
    <recommendedName>
        <fullName evidence="13">Sensor protein FixL</fullName>
        <ecNumber evidence="3">2.7.13.3</ecNumber>
    </recommendedName>
</protein>